<evidence type="ECO:0000313" key="1">
    <source>
        <dbReference type="EMBL" id="KHQ50830.1"/>
    </source>
</evidence>
<dbReference type="EMBL" id="JSUQ01000021">
    <property type="protein sequence ID" value="KHQ50830.1"/>
    <property type="molecule type" value="Genomic_DNA"/>
</dbReference>
<evidence type="ECO:0000313" key="2">
    <source>
        <dbReference type="Proteomes" id="UP000030960"/>
    </source>
</evidence>
<dbReference type="Proteomes" id="UP000030960">
    <property type="component" value="Unassembled WGS sequence"/>
</dbReference>
<dbReference type="RefSeq" id="WP_043145417.1">
    <property type="nucleotide sequence ID" value="NZ_JSUQ01000021.1"/>
</dbReference>
<reference evidence="1 2" key="1">
    <citation type="submission" date="2014-10" db="EMBL/GenBank/DDBJ databases">
        <title>Genome sequence of Ponticoccus sp. strain UMTAT08 isolated from clonal culture of toxic dinoflagellate Alexandrium tamiyavanichii.</title>
        <authorList>
            <person name="Gan H.Y."/>
            <person name="Muhd D.-D."/>
            <person name="Mohd Noor M.E."/>
            <person name="Yeong Y.S."/>
            <person name="Usup G."/>
        </authorList>
    </citation>
    <scope>NUCLEOTIDE SEQUENCE [LARGE SCALE GENOMIC DNA]</scope>
    <source>
        <strain evidence="1 2">UMTAT08</strain>
    </source>
</reference>
<gene>
    <name evidence="1" type="ORF">OA50_04542</name>
</gene>
<dbReference type="STRING" id="561184.SAMN05216376_12413"/>
<sequence>MSQANQAQTLAGLRALCADARLSAKARASCAALAEKLAAPVRIGIIGLPGAGKRRILAALGGLPPEFAQHALPTLELQPGDAPGTSAMLPDGNRIEAEGLPAPDLLAQAPVFLQIASPDPALSGRRLLMVVTDTSAADLRAGLSWAAPRVDLSLWCSQDWSDFERELWQAAPERLHNHALLVLTGRQSPAAAAGADFDGRFKVDPATADGLAPLIAHLDQVIRDASQQDLHAAQMLLHRYGAPTPPAPAAAIKPTAQVIPHPAVLPPEAARDLARVFHAVRDTANDLATTLEGACEEDALFDAFEAAFTLLADKAAGANSLQEHLPELVARFDEAQDLALLLRIEGGAEQLADAAQLLLQVRQDVEQHMAA</sequence>
<organism evidence="1 2">
    <name type="scientific">Mameliella alba</name>
    <dbReference type="NCBI Taxonomy" id="561184"/>
    <lineage>
        <taxon>Bacteria</taxon>
        <taxon>Pseudomonadati</taxon>
        <taxon>Pseudomonadota</taxon>
        <taxon>Alphaproteobacteria</taxon>
        <taxon>Rhodobacterales</taxon>
        <taxon>Roseobacteraceae</taxon>
        <taxon>Mameliella</taxon>
    </lineage>
</organism>
<keyword evidence="2" id="KW-1185">Reference proteome</keyword>
<protein>
    <submittedName>
        <fullName evidence="1">Uncharacterized protein</fullName>
    </submittedName>
</protein>
<name>A0A0B3RHR0_9RHOB</name>
<comment type="caution">
    <text evidence="1">The sequence shown here is derived from an EMBL/GenBank/DDBJ whole genome shotgun (WGS) entry which is preliminary data.</text>
</comment>
<accession>A0A0B3RHR0</accession>
<proteinExistence type="predicted"/>
<dbReference type="AlphaFoldDB" id="A0A0B3RHR0"/>